<feature type="transmembrane region" description="Helical" evidence="6">
    <location>
        <begin position="160"/>
        <end position="179"/>
    </location>
</feature>
<gene>
    <name evidence="7" type="ORF">GCM10007071_05470</name>
</gene>
<evidence type="ECO:0000256" key="2">
    <source>
        <dbReference type="ARBA" id="ARBA00022475"/>
    </source>
</evidence>
<keyword evidence="3 6" id="KW-0812">Transmembrane</keyword>
<dbReference type="EMBL" id="BMXV01000001">
    <property type="protein sequence ID" value="GGY61546.1"/>
    <property type="molecule type" value="Genomic_DNA"/>
</dbReference>
<dbReference type="PANTHER" id="PTHR30482">
    <property type="entry name" value="HIGH-AFFINITY BRANCHED-CHAIN AMINO ACID TRANSPORT SYSTEM PERMEASE"/>
    <property type="match status" value="1"/>
</dbReference>
<feature type="transmembrane region" description="Helical" evidence="6">
    <location>
        <begin position="5"/>
        <end position="23"/>
    </location>
</feature>
<dbReference type="Proteomes" id="UP000601597">
    <property type="component" value="Unassembled WGS sequence"/>
</dbReference>
<comment type="caution">
    <text evidence="7">The sequence shown here is derived from an EMBL/GenBank/DDBJ whole genome shotgun (WGS) entry which is preliminary data.</text>
</comment>
<feature type="transmembrane region" description="Helical" evidence="6">
    <location>
        <begin position="56"/>
        <end position="75"/>
    </location>
</feature>
<feature type="transmembrane region" description="Helical" evidence="6">
    <location>
        <begin position="279"/>
        <end position="298"/>
    </location>
</feature>
<sequence>MKQNILTGVLLAVIALLVALPWFAPYFYIFVFTEILILGLFAVSFNLIFGFTGMLSFGHAAYFGMGAYTTAMLLLHLDWPLLYTLVAAMALSGLLALVIGFFCVRLSEVYFAMLTLAFGMMVFTIAHSWRDVTNGSDGIAGFRISEFGLGLDLVMGNPAVYYHVTLAIVVIAALVLYVISRSSFGLILKAIRQNPERVAFCGLNVRSYRLASFVIAGIFAGLAGALMAPFLRVASPELMHWSLSAEPVLMSILGGTGYFMGPFVGAALFVLLETWITSYTGAWMLFLGIVLALMVMFFRKGVLGTFLDWWMNKND</sequence>
<keyword evidence="8" id="KW-1185">Reference proteome</keyword>
<evidence type="ECO:0000256" key="1">
    <source>
        <dbReference type="ARBA" id="ARBA00004429"/>
    </source>
</evidence>
<dbReference type="CDD" id="cd06581">
    <property type="entry name" value="TM_PBP1_LivM_like"/>
    <property type="match status" value="1"/>
</dbReference>
<feature type="transmembrane region" description="Helical" evidence="6">
    <location>
        <begin position="81"/>
        <end position="102"/>
    </location>
</feature>
<evidence type="ECO:0000256" key="4">
    <source>
        <dbReference type="ARBA" id="ARBA00022989"/>
    </source>
</evidence>
<feature type="transmembrane region" description="Helical" evidence="6">
    <location>
        <begin position="109"/>
        <end position="129"/>
    </location>
</feature>
<evidence type="ECO:0000256" key="5">
    <source>
        <dbReference type="ARBA" id="ARBA00023136"/>
    </source>
</evidence>
<feature type="transmembrane region" description="Helical" evidence="6">
    <location>
        <begin position="248"/>
        <end position="272"/>
    </location>
</feature>
<feature type="transmembrane region" description="Helical" evidence="6">
    <location>
        <begin position="210"/>
        <end position="228"/>
    </location>
</feature>
<keyword evidence="2" id="KW-1003">Cell membrane</keyword>
<evidence type="ECO:0000256" key="3">
    <source>
        <dbReference type="ARBA" id="ARBA00022692"/>
    </source>
</evidence>
<feature type="transmembrane region" description="Helical" evidence="6">
    <location>
        <begin position="29"/>
        <end position="49"/>
    </location>
</feature>
<dbReference type="InterPro" id="IPR043428">
    <property type="entry name" value="LivM-like"/>
</dbReference>
<keyword evidence="4 6" id="KW-1133">Transmembrane helix</keyword>
<proteinExistence type="predicted"/>
<protein>
    <submittedName>
        <fullName evidence="7">Branched-chain amino acid ABC transporter permease</fullName>
    </submittedName>
</protein>
<name>A0ABQ3AP27_9GAMM</name>
<evidence type="ECO:0000256" key="6">
    <source>
        <dbReference type="SAM" id="Phobius"/>
    </source>
</evidence>
<dbReference type="RefSeq" id="WP_189572402.1">
    <property type="nucleotide sequence ID" value="NZ_BMXV01000001.1"/>
</dbReference>
<reference evidence="8" key="1">
    <citation type="journal article" date="2019" name="Int. J. Syst. Evol. Microbiol.">
        <title>The Global Catalogue of Microorganisms (GCM) 10K type strain sequencing project: providing services to taxonomists for standard genome sequencing and annotation.</title>
        <authorList>
            <consortium name="The Broad Institute Genomics Platform"/>
            <consortium name="The Broad Institute Genome Sequencing Center for Infectious Disease"/>
            <person name="Wu L."/>
            <person name="Ma J."/>
        </authorList>
    </citation>
    <scope>NUCLEOTIDE SEQUENCE [LARGE SCALE GENOMIC DNA]</scope>
    <source>
        <strain evidence="8">KCTC 22280</strain>
    </source>
</reference>
<organism evidence="7 8">
    <name type="scientific">Marinobacter zhanjiangensis</name>
    <dbReference type="NCBI Taxonomy" id="578215"/>
    <lineage>
        <taxon>Bacteria</taxon>
        <taxon>Pseudomonadati</taxon>
        <taxon>Pseudomonadota</taxon>
        <taxon>Gammaproteobacteria</taxon>
        <taxon>Pseudomonadales</taxon>
        <taxon>Marinobacteraceae</taxon>
        <taxon>Marinobacter</taxon>
    </lineage>
</organism>
<dbReference type="InterPro" id="IPR001851">
    <property type="entry name" value="ABC_transp_permease"/>
</dbReference>
<evidence type="ECO:0000313" key="8">
    <source>
        <dbReference type="Proteomes" id="UP000601597"/>
    </source>
</evidence>
<accession>A0ABQ3AP27</accession>
<comment type="subcellular location">
    <subcellularLocation>
        <location evidence="1">Cell inner membrane</location>
        <topology evidence="1">Multi-pass membrane protein</topology>
    </subcellularLocation>
</comment>
<dbReference type="Pfam" id="PF02653">
    <property type="entry name" value="BPD_transp_2"/>
    <property type="match status" value="1"/>
</dbReference>
<keyword evidence="5 6" id="KW-0472">Membrane</keyword>
<evidence type="ECO:0000313" key="7">
    <source>
        <dbReference type="EMBL" id="GGY61546.1"/>
    </source>
</evidence>
<dbReference type="PANTHER" id="PTHR30482:SF17">
    <property type="entry name" value="ABC TRANSPORTER ATP-BINDING PROTEIN"/>
    <property type="match status" value="1"/>
</dbReference>